<name>A0A512RMH7_9BACT</name>
<proteinExistence type="predicted"/>
<dbReference type="SUPFAM" id="SSF48208">
    <property type="entry name" value="Six-hairpin glycosidases"/>
    <property type="match status" value="1"/>
</dbReference>
<comment type="caution">
    <text evidence="1">The sequence shown here is derived from an EMBL/GenBank/DDBJ whole genome shotgun (WGS) entry which is preliminary data.</text>
</comment>
<gene>
    <name evidence="1" type="ORF">CCY01nite_31760</name>
</gene>
<reference evidence="1 2" key="1">
    <citation type="submission" date="2019-07" db="EMBL/GenBank/DDBJ databases">
        <title>Whole genome shotgun sequence of Chitinophaga cymbidii NBRC 109752.</title>
        <authorList>
            <person name="Hosoyama A."/>
            <person name="Uohara A."/>
            <person name="Ohji S."/>
            <person name="Ichikawa N."/>
        </authorList>
    </citation>
    <scope>NUCLEOTIDE SEQUENCE [LARGE SCALE GENOMIC DNA]</scope>
    <source>
        <strain evidence="1 2">NBRC 109752</strain>
    </source>
</reference>
<dbReference type="Proteomes" id="UP000321436">
    <property type="component" value="Unassembled WGS sequence"/>
</dbReference>
<dbReference type="InterPro" id="IPR008928">
    <property type="entry name" value="6-hairpin_glycosidase_sf"/>
</dbReference>
<accession>A0A512RMH7</accession>
<dbReference type="EMBL" id="BKAU01000003">
    <property type="protein sequence ID" value="GEP96916.1"/>
    <property type="molecule type" value="Genomic_DNA"/>
</dbReference>
<dbReference type="GO" id="GO:0005975">
    <property type="term" value="P:carbohydrate metabolic process"/>
    <property type="evidence" value="ECO:0007669"/>
    <property type="project" value="InterPro"/>
</dbReference>
<evidence type="ECO:0008006" key="3">
    <source>
        <dbReference type="Google" id="ProtNLM"/>
    </source>
</evidence>
<keyword evidence="2" id="KW-1185">Reference proteome</keyword>
<protein>
    <recommendedName>
        <fullName evidence="3">Delta-aminolevulinic acid dehydratase</fullName>
    </recommendedName>
</protein>
<evidence type="ECO:0000313" key="1">
    <source>
        <dbReference type="EMBL" id="GEP96916.1"/>
    </source>
</evidence>
<sequence length="389" mass="45704">MDIVSSFNRLKDYCEREDFRGWDPYDGLNSTLFRRLPYISGKRWPRLAWIQLMKRSPFNFRPVVGVKKEHNPKGLGLFLAGYCNLYKREPAAPYLDKIVYLADKLISLRAEGYSGSCWGYNFDWQARAFFQPRNTPTVVATTYIANALMDAYEITKEQRYLTVALSSANFVLYDLNRTDGAFSYSPQDHTQVFNASLLGTRLLSRIYHYTRDASLLKPARLSAAFCCSRQQENGAWSYGTLPFHQWIDNFHTGYNLECLTAYQYYTHDHSFQKSIENGTAYYLRTFFTEDGKPKYYSNNLYPVDVHNTAQLIITLSRLHLFGEHRALIDKVLGWTIRNMQDDEGYFYYQLRRGLRSRTPYMRWAQAWMFNAMSLYLLEIKNQNDQNSYL</sequence>
<dbReference type="OrthoDB" id="9788790at2"/>
<dbReference type="RefSeq" id="WP_146863908.1">
    <property type="nucleotide sequence ID" value="NZ_BKAU01000003.1"/>
</dbReference>
<organism evidence="1 2">
    <name type="scientific">Chitinophaga cymbidii</name>
    <dbReference type="NCBI Taxonomy" id="1096750"/>
    <lineage>
        <taxon>Bacteria</taxon>
        <taxon>Pseudomonadati</taxon>
        <taxon>Bacteroidota</taxon>
        <taxon>Chitinophagia</taxon>
        <taxon>Chitinophagales</taxon>
        <taxon>Chitinophagaceae</taxon>
        <taxon>Chitinophaga</taxon>
    </lineage>
</organism>
<evidence type="ECO:0000313" key="2">
    <source>
        <dbReference type="Proteomes" id="UP000321436"/>
    </source>
</evidence>
<dbReference type="AlphaFoldDB" id="A0A512RMH7"/>